<dbReference type="Proteomes" id="UP000248745">
    <property type="component" value="Unassembled WGS sequence"/>
</dbReference>
<dbReference type="RefSeq" id="WP_110999191.1">
    <property type="nucleotide sequence ID" value="NZ_QKTW01000017.1"/>
</dbReference>
<comment type="caution">
    <text evidence="1">The sequence shown here is derived from an EMBL/GenBank/DDBJ whole genome shotgun (WGS) entry which is preliminary data.</text>
</comment>
<dbReference type="EMBL" id="QKTW01000017">
    <property type="protein sequence ID" value="PZF72600.1"/>
    <property type="molecule type" value="Genomic_DNA"/>
</dbReference>
<name>A0A2W2AK29_9BACT</name>
<accession>A0A2W2AK29</accession>
<proteinExistence type="predicted"/>
<evidence type="ECO:0000313" key="2">
    <source>
        <dbReference type="Proteomes" id="UP000248745"/>
    </source>
</evidence>
<organism evidence="1 2">
    <name type="scientific">Taibaiella soli</name>
    <dbReference type="NCBI Taxonomy" id="1649169"/>
    <lineage>
        <taxon>Bacteria</taxon>
        <taxon>Pseudomonadati</taxon>
        <taxon>Bacteroidota</taxon>
        <taxon>Chitinophagia</taxon>
        <taxon>Chitinophagales</taxon>
        <taxon>Chitinophagaceae</taxon>
        <taxon>Taibaiella</taxon>
    </lineage>
</organism>
<dbReference type="AlphaFoldDB" id="A0A2W2AK29"/>
<evidence type="ECO:0000313" key="1">
    <source>
        <dbReference type="EMBL" id="PZF72600.1"/>
    </source>
</evidence>
<reference evidence="1 2" key="1">
    <citation type="submission" date="2018-06" db="EMBL/GenBank/DDBJ databases">
        <title>Mucibacter soli gen. nov., sp. nov., a new member of the family Chitinophagaceae producing mucin.</title>
        <authorList>
            <person name="Kim M.-K."/>
            <person name="Park S."/>
            <person name="Kim T.-S."/>
            <person name="Joung Y."/>
            <person name="Han J.-H."/>
            <person name="Kim S.B."/>
        </authorList>
    </citation>
    <scope>NUCLEOTIDE SEQUENCE [LARGE SCALE GENOMIC DNA]</scope>
    <source>
        <strain evidence="1 2">R1-15</strain>
    </source>
</reference>
<keyword evidence="2" id="KW-1185">Reference proteome</keyword>
<sequence>MENKSEIILAYLKSNPGATKVQISQATAIKGLELFNLLRMLTRERIIQEDSSGNEPVYTVFSEMPEPKEETPEEVELKKRIKAGRDVSQYTFNGRSYGKGPLVRAVVAQYVLDHPEITYKELKEVFPDDLLKRFGIFQDQKTAKEIAPKGNRYFTKPEQVIKLKDREVVVCSQFTLENLQPFLKVARALGYEIVES</sequence>
<dbReference type="OrthoDB" id="872472at2"/>
<protein>
    <submittedName>
        <fullName evidence="1">Uncharacterized protein</fullName>
    </submittedName>
</protein>
<gene>
    <name evidence="1" type="ORF">DN068_12095</name>
</gene>